<dbReference type="SUPFAM" id="SSF53474">
    <property type="entry name" value="alpha/beta-Hydrolases"/>
    <property type="match status" value="1"/>
</dbReference>
<name>A0A084G248_PSEDA</name>
<feature type="region of interest" description="Disordered" evidence="5">
    <location>
        <begin position="1"/>
        <end position="20"/>
    </location>
</feature>
<dbReference type="InterPro" id="IPR029058">
    <property type="entry name" value="AB_hydrolase_fold"/>
</dbReference>
<dbReference type="VEuPathDB" id="FungiDB:SAPIO_CDS7538"/>
<keyword evidence="8" id="KW-1185">Reference proteome</keyword>
<dbReference type="OrthoDB" id="416344at2759"/>
<dbReference type="HOGENOM" id="CLU_008615_0_1_1"/>
<evidence type="ECO:0000256" key="3">
    <source>
        <dbReference type="ARBA" id="ARBA00022801"/>
    </source>
</evidence>
<dbReference type="KEGG" id="sapo:SAPIO_CDS7538"/>
<sequence>MRISEKFTPEAMLGAPRRSPAVPSRNGTLALYTVSTYNFTEGKLTKELKTLEIKTGRSEVLSSDENITEALWVPGRDTEVAYLQKKDKGHTELVVVDVERRDESRHVVFEFDAPVSGLKLKPLDDETLAFAVAGLVGPDGKLYNETTQEKKGSARIFDKPRVWVLTRQNDRWTLQGELNDLLQNTTLEIVGVYDVDDVKNHYDLSTKGILFNASSLGPDTDVRQWDSTHVYFAPLTSFAAKTTSPPQRLQMEHPLRAGRCSNVRFSPDESLAAFVYESYENSIDARILLGHIDALAVIDVFKFIVKKEPTLPPSSFEFGSERDSLLLSTLACGRTTIQTLSLSQDAVPETIFNNGSAGAYYPLVEGQWGKLLVSSASFLDSSLWQIIDTKGETEPVVVSSLTRHGARFGLTHAMVSEIWYEGADDSCIHAFILRPSNFDPTKKYPWWNIALWADQGYIIVCPNIAGSVGYGLDFTARINGEWGGAAYKDLVNLVQYVEQLPYIDITRAALAGASFGGYMVSWIFGTDLAKKFRCAIWHDGILHLNALALTSDFGLPPAQFGNPPLAWDPATAEQLDKWNPARPDRLARWKDAPPTLFIHGQRDWRCPLIEGLAAYRVLKSHGVASKFLTFEDEGHWVLKHENSRVWHREVFAWIETYVGKGPTPDY</sequence>
<accession>A0A084G248</accession>
<dbReference type="InterPro" id="IPR001375">
    <property type="entry name" value="Peptidase_S9_cat"/>
</dbReference>
<dbReference type="GO" id="GO:0006508">
    <property type="term" value="P:proteolysis"/>
    <property type="evidence" value="ECO:0007669"/>
    <property type="project" value="InterPro"/>
</dbReference>
<dbReference type="Proteomes" id="UP000028545">
    <property type="component" value="Unassembled WGS sequence"/>
</dbReference>
<evidence type="ECO:0000256" key="1">
    <source>
        <dbReference type="ARBA" id="ARBA00010040"/>
    </source>
</evidence>
<comment type="caution">
    <text evidence="7">The sequence shown here is derived from an EMBL/GenBank/DDBJ whole genome shotgun (WGS) entry which is preliminary data.</text>
</comment>
<dbReference type="GO" id="GO:0004252">
    <property type="term" value="F:serine-type endopeptidase activity"/>
    <property type="evidence" value="ECO:0007669"/>
    <property type="project" value="TreeGrafter"/>
</dbReference>
<evidence type="ECO:0000259" key="6">
    <source>
        <dbReference type="Pfam" id="PF00326"/>
    </source>
</evidence>
<dbReference type="GeneID" id="27726610"/>
<gene>
    <name evidence="7" type="ORF">SAPIO_CDS7538</name>
</gene>
<proteinExistence type="inferred from homology"/>
<dbReference type="Pfam" id="PF00326">
    <property type="entry name" value="Peptidase_S9"/>
    <property type="match status" value="1"/>
</dbReference>
<dbReference type="Gene3D" id="3.40.50.1820">
    <property type="entry name" value="alpha/beta hydrolase"/>
    <property type="match status" value="1"/>
</dbReference>
<dbReference type="EMBL" id="JOWA01000110">
    <property type="protein sequence ID" value="KEZ41410.1"/>
    <property type="molecule type" value="Genomic_DNA"/>
</dbReference>
<dbReference type="PANTHER" id="PTHR42776">
    <property type="entry name" value="SERINE PEPTIDASE S9 FAMILY MEMBER"/>
    <property type="match status" value="1"/>
</dbReference>
<evidence type="ECO:0000313" key="8">
    <source>
        <dbReference type="Proteomes" id="UP000028545"/>
    </source>
</evidence>
<reference evidence="7 8" key="1">
    <citation type="journal article" date="2014" name="Genome Announc.">
        <title>Draft genome sequence of the pathogenic fungus Scedosporium apiospermum.</title>
        <authorList>
            <person name="Vandeputte P."/>
            <person name="Ghamrawi S."/>
            <person name="Rechenmann M."/>
            <person name="Iltis A."/>
            <person name="Giraud S."/>
            <person name="Fleury M."/>
            <person name="Thornton C."/>
            <person name="Delhaes L."/>
            <person name="Meyer W."/>
            <person name="Papon N."/>
            <person name="Bouchara J.P."/>
        </authorList>
    </citation>
    <scope>NUCLEOTIDE SEQUENCE [LARGE SCALE GENOMIC DNA]</scope>
    <source>
        <strain evidence="7 8">IHEM 14462</strain>
    </source>
</reference>
<keyword evidence="2" id="KW-0732">Signal</keyword>
<evidence type="ECO:0000256" key="2">
    <source>
        <dbReference type="ARBA" id="ARBA00022729"/>
    </source>
</evidence>
<organism evidence="7 8">
    <name type="scientific">Pseudallescheria apiosperma</name>
    <name type="common">Scedosporium apiospermum</name>
    <dbReference type="NCBI Taxonomy" id="563466"/>
    <lineage>
        <taxon>Eukaryota</taxon>
        <taxon>Fungi</taxon>
        <taxon>Dikarya</taxon>
        <taxon>Ascomycota</taxon>
        <taxon>Pezizomycotina</taxon>
        <taxon>Sordariomycetes</taxon>
        <taxon>Hypocreomycetidae</taxon>
        <taxon>Microascales</taxon>
        <taxon>Microascaceae</taxon>
        <taxon>Scedosporium</taxon>
    </lineage>
</organism>
<evidence type="ECO:0000256" key="5">
    <source>
        <dbReference type="SAM" id="MobiDB-lite"/>
    </source>
</evidence>
<dbReference type="AlphaFoldDB" id="A0A084G248"/>
<dbReference type="RefSeq" id="XP_016641209.1">
    <property type="nucleotide sequence ID" value="XM_016789382.1"/>
</dbReference>
<feature type="domain" description="Peptidase S9 prolyl oligopeptidase catalytic" evidence="6">
    <location>
        <begin position="447"/>
        <end position="660"/>
    </location>
</feature>
<protein>
    <recommendedName>
        <fullName evidence="4">Dipeptidyl-peptidase V</fullName>
    </recommendedName>
</protein>
<keyword evidence="3" id="KW-0378">Hydrolase</keyword>
<evidence type="ECO:0000256" key="4">
    <source>
        <dbReference type="ARBA" id="ARBA00032829"/>
    </source>
</evidence>
<dbReference type="OMA" id="AIWHDGI"/>
<comment type="similarity">
    <text evidence="1">Belongs to the peptidase S9C family.</text>
</comment>
<dbReference type="SUPFAM" id="SSF69322">
    <property type="entry name" value="Tricorn protease domain 2"/>
    <property type="match status" value="1"/>
</dbReference>
<evidence type="ECO:0000313" key="7">
    <source>
        <dbReference type="EMBL" id="KEZ41410.1"/>
    </source>
</evidence>
<dbReference type="PANTHER" id="PTHR42776:SF13">
    <property type="entry name" value="DIPEPTIDYL-PEPTIDASE 5"/>
    <property type="match status" value="1"/>
</dbReference>